<comment type="pathway">
    <text evidence="2 7">Isoprenoid biosynthesis; isopentenyl diphosphate biosynthesis via DXP pathway; isopentenyl diphosphate from 1-deoxy-D-xylulose 5-phosphate: step 2/6.</text>
</comment>
<evidence type="ECO:0000256" key="5">
    <source>
        <dbReference type="ARBA" id="ARBA00022695"/>
    </source>
</evidence>
<keyword evidence="6 7" id="KW-0414">Isoprene biosynthesis</keyword>
<feature type="site" description="Positions MEP for the nucleophilic attack" evidence="7">
    <location>
        <position position="153"/>
    </location>
</feature>
<feature type="site" description="Transition state stabilizer" evidence="7">
    <location>
        <position position="16"/>
    </location>
</feature>
<dbReference type="InterPro" id="IPR034683">
    <property type="entry name" value="IspD/TarI"/>
</dbReference>
<dbReference type="HAMAP" id="MF_00108">
    <property type="entry name" value="IspD"/>
    <property type="match status" value="1"/>
</dbReference>
<comment type="similarity">
    <text evidence="3 7">Belongs to the IspD/TarI cytidylyltransferase family. IspD subfamily.</text>
</comment>
<dbReference type="RefSeq" id="WP_110938010.1">
    <property type="nucleotide sequence ID" value="NZ_KZ614147.1"/>
</dbReference>
<dbReference type="EMBL" id="PDOE01000018">
    <property type="protein sequence ID" value="RKL65302.1"/>
    <property type="molecule type" value="Genomic_DNA"/>
</dbReference>
<comment type="caution">
    <text evidence="8">The sequence shown here is derived from an EMBL/GenBank/DDBJ whole genome shotgun (WGS) entry which is preliminary data.</text>
</comment>
<dbReference type="InterPro" id="IPR050088">
    <property type="entry name" value="IspD/TarI_cytidylyltransf_bact"/>
</dbReference>
<dbReference type="PANTHER" id="PTHR32125">
    <property type="entry name" value="2-C-METHYL-D-ERYTHRITOL 4-PHOSPHATE CYTIDYLYLTRANSFERASE, CHLOROPLASTIC"/>
    <property type="match status" value="1"/>
</dbReference>
<dbReference type="Pfam" id="PF01128">
    <property type="entry name" value="IspD"/>
    <property type="match status" value="1"/>
</dbReference>
<dbReference type="CDD" id="cd02516">
    <property type="entry name" value="CDP-ME_synthetase"/>
    <property type="match status" value="1"/>
</dbReference>
<proteinExistence type="inferred from homology"/>
<feature type="site" description="Positions MEP for the nucleophilic attack" evidence="7">
    <location>
        <position position="209"/>
    </location>
</feature>
<feature type="site" description="Transition state stabilizer" evidence="7">
    <location>
        <position position="23"/>
    </location>
</feature>
<name>A0A3A9K4A4_9BACI</name>
<dbReference type="GO" id="GO:0050518">
    <property type="term" value="F:2-C-methyl-D-erythritol 4-phosphate cytidylyltransferase activity"/>
    <property type="evidence" value="ECO:0007669"/>
    <property type="project" value="UniProtKB-UniRule"/>
</dbReference>
<evidence type="ECO:0000256" key="3">
    <source>
        <dbReference type="ARBA" id="ARBA00009789"/>
    </source>
</evidence>
<dbReference type="EC" id="2.7.7.60" evidence="7"/>
<dbReference type="FunFam" id="3.90.550.10:FF:000003">
    <property type="entry name" value="2-C-methyl-D-erythritol 4-phosphate cytidylyltransferase"/>
    <property type="match status" value="1"/>
</dbReference>
<organism evidence="8 9">
    <name type="scientific">Salipaludibacillus neizhouensis</name>
    <dbReference type="NCBI Taxonomy" id="885475"/>
    <lineage>
        <taxon>Bacteria</taxon>
        <taxon>Bacillati</taxon>
        <taxon>Bacillota</taxon>
        <taxon>Bacilli</taxon>
        <taxon>Bacillales</taxon>
        <taxon>Bacillaceae</taxon>
    </lineage>
</organism>
<keyword evidence="5 7" id="KW-0548">Nucleotidyltransferase</keyword>
<sequence>MKNYHVVIPAAGQGKRMKTGRNKQFLLIDHIPLLVHTLRVFEEDLLCSEIVLVVNQEEIAMMKDLMKEYSIAKVSHFVVGGKERQNSVHEGLKVLSGNPVVLIHDGARPFIRIQVIKELVASVEETGAAIVGVPVKDTIKQVNGTLVAKTVERNHLWSIQTPQAFYLKNILQAHETAVKQGYIGTDDASLMEYMNQPVSIIEGGYDNFKVTTPEDLLFAEAIIQKRKGEKES</sequence>
<dbReference type="InterPro" id="IPR001228">
    <property type="entry name" value="IspD"/>
</dbReference>
<evidence type="ECO:0000256" key="1">
    <source>
        <dbReference type="ARBA" id="ARBA00001282"/>
    </source>
</evidence>
<keyword evidence="4 7" id="KW-0808">Transferase</keyword>
<comment type="catalytic activity">
    <reaction evidence="1 7">
        <text>2-C-methyl-D-erythritol 4-phosphate + CTP + H(+) = 4-CDP-2-C-methyl-D-erythritol + diphosphate</text>
        <dbReference type="Rhea" id="RHEA:13429"/>
        <dbReference type="ChEBI" id="CHEBI:15378"/>
        <dbReference type="ChEBI" id="CHEBI:33019"/>
        <dbReference type="ChEBI" id="CHEBI:37563"/>
        <dbReference type="ChEBI" id="CHEBI:57823"/>
        <dbReference type="ChEBI" id="CHEBI:58262"/>
        <dbReference type="EC" id="2.7.7.60"/>
    </reaction>
</comment>
<gene>
    <name evidence="7" type="primary">ispD</name>
    <name evidence="8" type="ORF">CR203_21090</name>
</gene>
<evidence type="ECO:0000256" key="2">
    <source>
        <dbReference type="ARBA" id="ARBA00004787"/>
    </source>
</evidence>
<evidence type="ECO:0000313" key="8">
    <source>
        <dbReference type="EMBL" id="RKL65302.1"/>
    </source>
</evidence>
<evidence type="ECO:0000256" key="7">
    <source>
        <dbReference type="HAMAP-Rule" id="MF_00108"/>
    </source>
</evidence>
<dbReference type="InterPro" id="IPR029044">
    <property type="entry name" value="Nucleotide-diphossugar_trans"/>
</dbReference>
<accession>A0A3A9K4A4</accession>
<dbReference type="Gene3D" id="3.90.550.10">
    <property type="entry name" value="Spore Coat Polysaccharide Biosynthesis Protein SpsA, Chain A"/>
    <property type="match status" value="1"/>
</dbReference>
<evidence type="ECO:0000313" key="9">
    <source>
        <dbReference type="Proteomes" id="UP000281498"/>
    </source>
</evidence>
<reference evidence="8 9" key="1">
    <citation type="submission" date="2017-10" db="EMBL/GenBank/DDBJ databases">
        <title>Bacillus sp. nov., a halophilic bacterium isolated from a Keqin Lake.</title>
        <authorList>
            <person name="Wang H."/>
        </authorList>
    </citation>
    <scope>NUCLEOTIDE SEQUENCE [LARGE SCALE GENOMIC DNA]</scope>
    <source>
        <strain evidence="8 9">KCTC 13187</strain>
    </source>
</reference>
<evidence type="ECO:0000256" key="6">
    <source>
        <dbReference type="ARBA" id="ARBA00023229"/>
    </source>
</evidence>
<dbReference type="AlphaFoldDB" id="A0A3A9K4A4"/>
<dbReference type="OrthoDB" id="9806837at2"/>
<dbReference type="PANTHER" id="PTHR32125:SF4">
    <property type="entry name" value="2-C-METHYL-D-ERYTHRITOL 4-PHOSPHATE CYTIDYLYLTRANSFERASE, CHLOROPLASTIC"/>
    <property type="match status" value="1"/>
</dbReference>
<dbReference type="NCBIfam" id="TIGR00453">
    <property type="entry name" value="ispD"/>
    <property type="match status" value="1"/>
</dbReference>
<dbReference type="GO" id="GO:0019288">
    <property type="term" value="P:isopentenyl diphosphate biosynthetic process, methylerythritol 4-phosphate pathway"/>
    <property type="evidence" value="ECO:0007669"/>
    <property type="project" value="UniProtKB-UniRule"/>
</dbReference>
<dbReference type="InterPro" id="IPR018294">
    <property type="entry name" value="ISPD_synthase_CS"/>
</dbReference>
<dbReference type="UniPathway" id="UPA00056">
    <property type="reaction ID" value="UER00093"/>
</dbReference>
<dbReference type="SUPFAM" id="SSF53448">
    <property type="entry name" value="Nucleotide-diphospho-sugar transferases"/>
    <property type="match status" value="1"/>
</dbReference>
<comment type="function">
    <text evidence="7">Catalyzes the formation of 4-diphosphocytidyl-2-C-methyl-D-erythritol from CTP and 2-C-methyl-D-erythritol 4-phosphate (MEP).</text>
</comment>
<evidence type="ECO:0000256" key="4">
    <source>
        <dbReference type="ARBA" id="ARBA00022679"/>
    </source>
</evidence>
<protein>
    <recommendedName>
        <fullName evidence="7">2-C-methyl-D-erythritol 4-phosphate cytidylyltransferase</fullName>
        <ecNumber evidence="7">2.7.7.60</ecNumber>
    </recommendedName>
    <alternativeName>
        <fullName evidence="7">4-diphosphocytidyl-2C-methyl-D-erythritol synthase</fullName>
    </alternativeName>
    <alternativeName>
        <fullName evidence="7">MEP cytidylyltransferase</fullName>
        <shortName evidence="7">MCT</shortName>
    </alternativeName>
</protein>
<dbReference type="PROSITE" id="PS01295">
    <property type="entry name" value="ISPD"/>
    <property type="match status" value="1"/>
</dbReference>
<dbReference type="Proteomes" id="UP000281498">
    <property type="component" value="Unassembled WGS sequence"/>
</dbReference>
<keyword evidence="9" id="KW-1185">Reference proteome</keyword>